<dbReference type="InterPro" id="IPR000160">
    <property type="entry name" value="GGDEF_dom"/>
</dbReference>
<evidence type="ECO:0000256" key="1">
    <source>
        <dbReference type="SAM" id="MobiDB-lite"/>
    </source>
</evidence>
<feature type="compositionally biased region" description="Basic residues" evidence="1">
    <location>
        <begin position="322"/>
        <end position="331"/>
    </location>
</feature>
<evidence type="ECO:0000313" key="4">
    <source>
        <dbReference type="Proteomes" id="UP001589608"/>
    </source>
</evidence>
<accession>A0ABV5M4U5</accession>
<reference evidence="3 4" key="1">
    <citation type="submission" date="2024-09" db="EMBL/GenBank/DDBJ databases">
        <authorList>
            <person name="Sun Q."/>
            <person name="Mori K."/>
        </authorList>
    </citation>
    <scope>NUCLEOTIDE SEQUENCE [LARGE SCALE GENOMIC DNA]</scope>
    <source>
        <strain evidence="3 4">JCM 3307</strain>
    </source>
</reference>
<dbReference type="InterPro" id="IPR035965">
    <property type="entry name" value="PAS-like_dom_sf"/>
</dbReference>
<keyword evidence="4" id="KW-1185">Reference proteome</keyword>
<dbReference type="RefSeq" id="WP_223099229.1">
    <property type="nucleotide sequence ID" value="NZ_CP061913.1"/>
</dbReference>
<dbReference type="Pfam" id="PF00990">
    <property type="entry name" value="GGDEF"/>
    <property type="match status" value="1"/>
</dbReference>
<dbReference type="SUPFAM" id="SSF55073">
    <property type="entry name" value="Nucleotide cyclase"/>
    <property type="match status" value="1"/>
</dbReference>
<proteinExistence type="predicted"/>
<dbReference type="SUPFAM" id="SSF55785">
    <property type="entry name" value="PYP-like sensor domain (PAS domain)"/>
    <property type="match status" value="1"/>
</dbReference>
<dbReference type="EMBL" id="JBHMCA010000023">
    <property type="protein sequence ID" value="MFB9443864.1"/>
    <property type="molecule type" value="Genomic_DNA"/>
</dbReference>
<dbReference type="InterPro" id="IPR000014">
    <property type="entry name" value="PAS"/>
</dbReference>
<dbReference type="Gene3D" id="3.30.70.270">
    <property type="match status" value="1"/>
</dbReference>
<dbReference type="Proteomes" id="UP001589608">
    <property type="component" value="Unassembled WGS sequence"/>
</dbReference>
<keyword evidence="3" id="KW-0808">Transferase</keyword>
<dbReference type="GO" id="GO:0052621">
    <property type="term" value="F:diguanylate cyclase activity"/>
    <property type="evidence" value="ECO:0007669"/>
    <property type="project" value="UniProtKB-EC"/>
</dbReference>
<feature type="region of interest" description="Disordered" evidence="1">
    <location>
        <begin position="299"/>
        <end position="331"/>
    </location>
</feature>
<dbReference type="PANTHER" id="PTHR44757:SF2">
    <property type="entry name" value="BIOFILM ARCHITECTURE MAINTENANCE PROTEIN MBAA"/>
    <property type="match status" value="1"/>
</dbReference>
<dbReference type="SMART" id="SM00267">
    <property type="entry name" value="GGDEF"/>
    <property type="match status" value="1"/>
</dbReference>
<dbReference type="CDD" id="cd01949">
    <property type="entry name" value="GGDEF"/>
    <property type="match status" value="1"/>
</dbReference>
<feature type="domain" description="GGDEF" evidence="2">
    <location>
        <begin position="197"/>
        <end position="331"/>
    </location>
</feature>
<name>A0ABV5M4U5_9ACTN</name>
<dbReference type="InterPro" id="IPR043128">
    <property type="entry name" value="Rev_trsase/Diguanyl_cyclase"/>
</dbReference>
<gene>
    <name evidence="3" type="ORF">ACFFTR_12305</name>
</gene>
<dbReference type="EC" id="2.7.7.65" evidence="3"/>
<sequence length="331" mass="35524">MRLTVALALAAVTAISLVHITLAGLATVLVMAVFAYTLHRLLNRLQHQHTSQTALLHTVLRRFPFPVVVTDPAGAVQSANPPALDLLGWPLERPLAAEALQLHTADGRPVDLRTLALNGPDTCEARLTRADGTVSDIHIESIPIDPGAGTVYALQDISAQRVYEESLHHAAYHDALTGLPNRAMLWQHLHRAAAASDPYAVLLIDLADFRTVNDTHGHQTGDELLTAVAHRLRDAAYAETRTTPHRAVVARLGSDEFAILLPGADTHRAGHLAHTLRAAFDQPFPTTVGRLAARAHIATATSSPGANPDEAMAEADTALTRSKARRLPTPT</sequence>
<dbReference type="InterPro" id="IPR029787">
    <property type="entry name" value="Nucleotide_cyclase"/>
</dbReference>
<dbReference type="NCBIfam" id="TIGR00254">
    <property type="entry name" value="GGDEF"/>
    <property type="match status" value="1"/>
</dbReference>
<evidence type="ECO:0000259" key="2">
    <source>
        <dbReference type="PROSITE" id="PS50887"/>
    </source>
</evidence>
<dbReference type="PANTHER" id="PTHR44757">
    <property type="entry name" value="DIGUANYLATE CYCLASE DGCP"/>
    <property type="match status" value="1"/>
</dbReference>
<dbReference type="Pfam" id="PF13188">
    <property type="entry name" value="PAS_8"/>
    <property type="match status" value="1"/>
</dbReference>
<dbReference type="Gene3D" id="3.30.450.20">
    <property type="entry name" value="PAS domain"/>
    <property type="match status" value="1"/>
</dbReference>
<evidence type="ECO:0000313" key="3">
    <source>
        <dbReference type="EMBL" id="MFB9443864.1"/>
    </source>
</evidence>
<protein>
    <submittedName>
        <fullName evidence="3">Diguanylate cyclase domain-containing protein</fullName>
        <ecNumber evidence="3">2.7.7.65</ecNumber>
    </submittedName>
</protein>
<keyword evidence="3" id="KW-0548">Nucleotidyltransferase</keyword>
<dbReference type="CDD" id="cd00130">
    <property type="entry name" value="PAS"/>
    <property type="match status" value="1"/>
</dbReference>
<organism evidence="3 4">
    <name type="scientific">Dactylosporangium vinaceum</name>
    <dbReference type="NCBI Taxonomy" id="53362"/>
    <lineage>
        <taxon>Bacteria</taxon>
        <taxon>Bacillati</taxon>
        <taxon>Actinomycetota</taxon>
        <taxon>Actinomycetes</taxon>
        <taxon>Micromonosporales</taxon>
        <taxon>Micromonosporaceae</taxon>
        <taxon>Dactylosporangium</taxon>
    </lineage>
</organism>
<comment type="caution">
    <text evidence="3">The sequence shown here is derived from an EMBL/GenBank/DDBJ whole genome shotgun (WGS) entry which is preliminary data.</text>
</comment>
<dbReference type="InterPro" id="IPR052155">
    <property type="entry name" value="Biofilm_reg_signaling"/>
</dbReference>
<dbReference type="PROSITE" id="PS50887">
    <property type="entry name" value="GGDEF"/>
    <property type="match status" value="1"/>
</dbReference>